<dbReference type="EMBL" id="DVFV01000098">
    <property type="protein sequence ID" value="HIQ91094.1"/>
    <property type="molecule type" value="Genomic_DNA"/>
</dbReference>
<accession>A0A9D0ZR37</accession>
<comment type="caution">
    <text evidence="1">The sequence shown here is derived from an EMBL/GenBank/DDBJ whole genome shotgun (WGS) entry which is preliminary data.</text>
</comment>
<dbReference type="InterPro" id="IPR027417">
    <property type="entry name" value="P-loop_NTPase"/>
</dbReference>
<evidence type="ECO:0000313" key="2">
    <source>
        <dbReference type="Proteomes" id="UP000886786"/>
    </source>
</evidence>
<proteinExistence type="predicted"/>
<name>A0A9D0ZR37_9FIRM</name>
<organism evidence="1 2">
    <name type="scientific">Candidatus Coprosoma intestinipullorum</name>
    <dbReference type="NCBI Taxonomy" id="2840752"/>
    <lineage>
        <taxon>Bacteria</taxon>
        <taxon>Bacillati</taxon>
        <taxon>Bacillota</taxon>
        <taxon>Bacillota incertae sedis</taxon>
        <taxon>Candidatus Coprosoma</taxon>
    </lineage>
</organism>
<sequence>MRKIVFLEGLPGVGKTTLIKKIKERNLTNVYTVDEIIMESLKNVISNDENDYMKNDEMKINKYNKGLIIIDRGPISTLSYNQANSIIDGNFDATPVKLWFENIKQIFEENTKIVYLTNYGYDYYLPYNKENDAFGTIENQKLLESISLYNCKKYSNNVVVKKYHKKDVEAIIDEIIN</sequence>
<dbReference type="SUPFAM" id="SSF52540">
    <property type="entry name" value="P-loop containing nucleoside triphosphate hydrolases"/>
    <property type="match status" value="1"/>
</dbReference>
<reference evidence="1" key="2">
    <citation type="journal article" date="2021" name="PeerJ">
        <title>Extensive microbial diversity within the chicken gut microbiome revealed by metagenomics and culture.</title>
        <authorList>
            <person name="Gilroy R."/>
            <person name="Ravi A."/>
            <person name="Getino M."/>
            <person name="Pursley I."/>
            <person name="Horton D.L."/>
            <person name="Alikhan N.F."/>
            <person name="Baker D."/>
            <person name="Gharbi K."/>
            <person name="Hall N."/>
            <person name="Watson M."/>
            <person name="Adriaenssens E.M."/>
            <person name="Foster-Nyarko E."/>
            <person name="Jarju S."/>
            <person name="Secka A."/>
            <person name="Antonio M."/>
            <person name="Oren A."/>
            <person name="Chaudhuri R.R."/>
            <person name="La Ragione R."/>
            <person name="Hildebrand F."/>
            <person name="Pallen M.J."/>
        </authorList>
    </citation>
    <scope>NUCLEOTIDE SEQUENCE</scope>
    <source>
        <strain evidence="1">CHK147-3167</strain>
    </source>
</reference>
<protein>
    <submittedName>
        <fullName evidence="1">Uncharacterized protein</fullName>
    </submittedName>
</protein>
<dbReference type="Proteomes" id="UP000886786">
    <property type="component" value="Unassembled WGS sequence"/>
</dbReference>
<dbReference type="AlphaFoldDB" id="A0A9D0ZR37"/>
<reference evidence="1" key="1">
    <citation type="submission" date="2020-10" db="EMBL/GenBank/DDBJ databases">
        <authorList>
            <person name="Gilroy R."/>
        </authorList>
    </citation>
    <scope>NUCLEOTIDE SEQUENCE</scope>
    <source>
        <strain evidence="1">CHK147-3167</strain>
    </source>
</reference>
<evidence type="ECO:0000313" key="1">
    <source>
        <dbReference type="EMBL" id="HIQ91094.1"/>
    </source>
</evidence>
<dbReference type="Gene3D" id="3.40.50.300">
    <property type="entry name" value="P-loop containing nucleotide triphosphate hydrolases"/>
    <property type="match status" value="1"/>
</dbReference>
<gene>
    <name evidence="1" type="ORF">IAB27_05685</name>
</gene>